<accession>K2RW10</accession>
<evidence type="ECO:0000313" key="1">
    <source>
        <dbReference type="EMBL" id="EKF86940.1"/>
    </source>
</evidence>
<dbReference type="AlphaFoldDB" id="K2RW10"/>
<dbReference type="Proteomes" id="UP000007360">
    <property type="component" value="Unassembled WGS sequence"/>
</dbReference>
<dbReference type="OrthoDB" id="385490at2157"/>
<sequence>MTGKNEDNSNNFVDSQKTIAKKEFEEQKNINMDILEDSTSELVILPENKILVEFNEEENRFLSTTKEILTILSENGVNASLYDDGRKQTEIVLHSTPIDIVLPYLYMVAEPTRDLIIGIVGAWIYDKFIKREDGNNEEYNITVNFVNQNNDGNMEIRKIKGKPEEVYEALEADMSIKPSLKNPVQQVPLYTEERTKKAAEYYSKAQEEINQGFRKILEEDETHAELIIRSALSSLRQAYLHDNKDKYKNELLRMGNFVYERFGCELEVSEDGIANLDCPVILSDFRKGFSIGATASGVCSICGKSTFECAHLPGRTYDNVVCYKEDRCNICRQENCDHEIGSRYNDVKALNIITKLKGDHIAFVENPLDPSNAVTNIPTHVDRLLKDFPASERKKIYNESSKKLKCQLCRRPN</sequence>
<name>K2RW10_METFP</name>
<organism evidence="1 2">
    <name type="scientific">Methanobacterium formicicum (strain DSM 3637 / PP1)</name>
    <dbReference type="NCBI Taxonomy" id="1204725"/>
    <lineage>
        <taxon>Archaea</taxon>
        <taxon>Methanobacteriati</taxon>
        <taxon>Methanobacteriota</taxon>
        <taxon>Methanomada group</taxon>
        <taxon>Methanobacteria</taxon>
        <taxon>Methanobacteriales</taxon>
        <taxon>Methanobacteriaceae</taxon>
        <taxon>Methanobacterium</taxon>
    </lineage>
</organism>
<dbReference type="EMBL" id="AMPO01000001">
    <property type="protein sequence ID" value="EKF86940.1"/>
    <property type="molecule type" value="Genomic_DNA"/>
</dbReference>
<evidence type="ECO:0000313" key="2">
    <source>
        <dbReference type="Proteomes" id="UP000007360"/>
    </source>
</evidence>
<gene>
    <name evidence="1" type="ORF">A994_01600</name>
</gene>
<dbReference type="RefSeq" id="WP_004029513.1">
    <property type="nucleotide sequence ID" value="NZ_AMPO01000001.1"/>
</dbReference>
<protein>
    <submittedName>
        <fullName evidence="1">Uncharacterized protein</fullName>
    </submittedName>
</protein>
<comment type="caution">
    <text evidence="1">The sequence shown here is derived from an EMBL/GenBank/DDBJ whole genome shotgun (WGS) entry which is preliminary data.</text>
</comment>
<proteinExistence type="predicted"/>
<keyword evidence="2" id="KW-1185">Reference proteome</keyword>
<dbReference type="PATRIC" id="fig|1204725.3.peg.322"/>
<reference evidence="1 2" key="1">
    <citation type="journal article" date="2012" name="J. Bacteriol.">
        <title>Draft genome sequence of Methanobacterium formicicum DSM 3637, an archaebacterium isolated from the methane producer amoeba Pelomyxa palustris.</title>
        <authorList>
            <person name="Gutierrez G."/>
        </authorList>
    </citation>
    <scope>NUCLEOTIDE SEQUENCE [LARGE SCALE GENOMIC DNA]</scope>
    <source>
        <strain evidence="2">DSM 3637 / PP1</strain>
    </source>
</reference>